<keyword evidence="6" id="KW-1185">Reference proteome</keyword>
<dbReference type="InterPro" id="IPR036452">
    <property type="entry name" value="Ribo_hydro-like"/>
</dbReference>
<dbReference type="RefSeq" id="XP_001386814.1">
    <property type="nucleotide sequence ID" value="XM_001386777.1"/>
</dbReference>
<dbReference type="GO" id="GO:0008477">
    <property type="term" value="F:purine nucleosidase activity"/>
    <property type="evidence" value="ECO:0007669"/>
    <property type="project" value="TreeGrafter"/>
</dbReference>
<dbReference type="InterPro" id="IPR023186">
    <property type="entry name" value="IUNH"/>
</dbReference>
<dbReference type="Pfam" id="PF01156">
    <property type="entry name" value="IU_nuc_hydro"/>
    <property type="match status" value="1"/>
</dbReference>
<dbReference type="OMA" id="FMVEMVH"/>
<dbReference type="GeneID" id="4851668"/>
<protein>
    <submittedName>
        <fullName evidence="5">Inosine/uridine-preferring nucleoside hydrolase</fullName>
    </submittedName>
</protein>
<organism evidence="5 6">
    <name type="scientific">Scheffersomyces stipitis (strain ATCC 58785 / CBS 6054 / NBRC 10063 / NRRL Y-11545)</name>
    <name type="common">Yeast</name>
    <name type="synonym">Pichia stipitis</name>
    <dbReference type="NCBI Taxonomy" id="322104"/>
    <lineage>
        <taxon>Eukaryota</taxon>
        <taxon>Fungi</taxon>
        <taxon>Dikarya</taxon>
        <taxon>Ascomycota</taxon>
        <taxon>Saccharomycotina</taxon>
        <taxon>Pichiomycetes</taxon>
        <taxon>Debaryomycetaceae</taxon>
        <taxon>Scheffersomyces</taxon>
    </lineage>
</organism>
<dbReference type="KEGG" id="pic:PICST_39453"/>
<accession>A3GHB9</accession>
<dbReference type="HOGENOM" id="CLU_036838_7_0_1"/>
<evidence type="ECO:0000256" key="2">
    <source>
        <dbReference type="ARBA" id="ARBA00022801"/>
    </source>
</evidence>
<dbReference type="SUPFAM" id="SSF53590">
    <property type="entry name" value="Nucleoside hydrolase"/>
    <property type="match status" value="1"/>
</dbReference>
<dbReference type="Gene3D" id="3.90.245.10">
    <property type="entry name" value="Ribonucleoside hydrolase-like"/>
    <property type="match status" value="1"/>
</dbReference>
<evidence type="ECO:0000313" key="5">
    <source>
        <dbReference type="EMBL" id="EAZ62791.1"/>
    </source>
</evidence>
<dbReference type="OrthoDB" id="432381at2759"/>
<dbReference type="PANTHER" id="PTHR12304">
    <property type="entry name" value="INOSINE-URIDINE PREFERRING NUCLEOSIDE HYDROLASE"/>
    <property type="match status" value="1"/>
</dbReference>
<dbReference type="Proteomes" id="UP000002258">
    <property type="component" value="Chromosome 1"/>
</dbReference>
<evidence type="ECO:0000259" key="4">
    <source>
        <dbReference type="Pfam" id="PF01156"/>
    </source>
</evidence>
<evidence type="ECO:0000313" key="6">
    <source>
        <dbReference type="Proteomes" id="UP000002258"/>
    </source>
</evidence>
<dbReference type="AlphaFoldDB" id="A3GHB9"/>
<gene>
    <name evidence="5" type="ORF">PICST_39453</name>
</gene>
<dbReference type="InterPro" id="IPR001910">
    <property type="entry name" value="Inosine/uridine_hydrolase_dom"/>
</dbReference>
<dbReference type="GO" id="GO:0006152">
    <property type="term" value="P:purine nucleoside catabolic process"/>
    <property type="evidence" value="ECO:0007669"/>
    <property type="project" value="TreeGrafter"/>
</dbReference>
<evidence type="ECO:0000256" key="1">
    <source>
        <dbReference type="ARBA" id="ARBA00009176"/>
    </source>
</evidence>
<reference evidence="5 6" key="1">
    <citation type="journal article" date="2007" name="Nat. Biotechnol.">
        <title>Genome sequence of the lignocellulose-bioconverting and xylose-fermenting yeast Pichia stipitis.</title>
        <authorList>
            <person name="Jeffries T.W."/>
            <person name="Grigoriev I.V."/>
            <person name="Grimwood J."/>
            <person name="Laplaza J.M."/>
            <person name="Aerts A."/>
            <person name="Salamov A."/>
            <person name="Schmutz J."/>
            <person name="Lindquist E."/>
            <person name="Dehal P."/>
            <person name="Shapiro H."/>
            <person name="Jin Y.S."/>
            <person name="Passoth V."/>
            <person name="Richardson P.M."/>
        </authorList>
    </citation>
    <scope>NUCLEOTIDE SEQUENCE [LARGE SCALE GENOMIC DNA]</scope>
    <source>
        <strain evidence="6">ATCC 58785 / CBS 6054 / NBRC 10063 / NRRL Y-11545</strain>
    </source>
</reference>
<dbReference type="GO" id="GO:0005829">
    <property type="term" value="C:cytosol"/>
    <property type="evidence" value="ECO:0007669"/>
    <property type="project" value="TreeGrafter"/>
</dbReference>
<evidence type="ECO:0000256" key="3">
    <source>
        <dbReference type="ARBA" id="ARBA00023295"/>
    </source>
</evidence>
<proteinExistence type="inferred from homology"/>
<comment type="caution">
    <text evidence="5">The sequence shown here is derived from an EMBL/GenBank/DDBJ whole genome shotgun (WGS) entry which is preliminary data.</text>
</comment>
<name>A3GHB9_PICST</name>
<dbReference type="PANTHER" id="PTHR12304:SF25">
    <property type="entry name" value="INOSINE_URIDINE-PREFERRING NUCLEOSIDE HYDROLASE DOMAIN-CONTAINING PROTEIN"/>
    <property type="match status" value="1"/>
</dbReference>
<dbReference type="eggNOG" id="KOG2938">
    <property type="taxonomic scope" value="Eukaryota"/>
</dbReference>
<dbReference type="STRING" id="322104.A3GHB9"/>
<dbReference type="EMBL" id="AAVQ01000002">
    <property type="protein sequence ID" value="EAZ62791.1"/>
    <property type="molecule type" value="Genomic_DNA"/>
</dbReference>
<comment type="similarity">
    <text evidence="1">Belongs to the IUNH family.</text>
</comment>
<sequence>MVQISKVLVAASVAGLTAAKKVFIDNDGLAPLQVLFPLLAGWEVLGISTSFGSSSTVDSAGAAYDVLTAYNLTSCIPHYVGAQQPLLRTQDTFDTWQSLFGELVWQGAFAPSYEDLYSWDNITYNDSVPGAVALIEAVKANKDTDPVYIYAAGMMTTVAQAISLYPDLVKDAAGLYIMGGYFDQQFAAGTGTPIVNDINTDINLMQDPEAAQIVLTANWTELYIGANVTNYLVPSQELYDRLITKAGGYSVLEENSYLEPVLNLVATGNYTENTSEQTLPFWDEVVSAFMVWPDMVQSTTNFSVAVDTQFYSPFYGSLRIWGSEFAPKGQITGNATIVNKIDDSRFYDLLVSTYFMDWRQYCEVGGPVTLEGY</sequence>
<feature type="domain" description="Inosine/uridine-preferring nucleoside hydrolase" evidence="4">
    <location>
        <begin position="25"/>
        <end position="348"/>
    </location>
</feature>
<dbReference type="InParanoid" id="A3GHB9"/>
<keyword evidence="3" id="KW-0326">Glycosidase</keyword>
<keyword evidence="2 5" id="KW-0378">Hydrolase</keyword>